<reference evidence="1" key="1">
    <citation type="submission" date="2020-05" db="EMBL/GenBank/DDBJ databases">
        <authorList>
            <person name="Chiriac C."/>
            <person name="Salcher M."/>
            <person name="Ghai R."/>
            <person name="Kavagutti S V."/>
        </authorList>
    </citation>
    <scope>NUCLEOTIDE SEQUENCE</scope>
</reference>
<protein>
    <submittedName>
        <fullName evidence="1">Concanavalin A-like lectin/glucanases superfamily</fullName>
    </submittedName>
</protein>
<dbReference type="Gene3D" id="2.60.120.200">
    <property type="match status" value="1"/>
</dbReference>
<keyword evidence="1" id="KW-0430">Lectin</keyword>
<dbReference type="EMBL" id="LR798274">
    <property type="protein sequence ID" value="CAB5219047.1"/>
    <property type="molecule type" value="Genomic_DNA"/>
</dbReference>
<dbReference type="InterPro" id="IPR013320">
    <property type="entry name" value="ConA-like_dom_sf"/>
</dbReference>
<name>A0A6J7WMS5_9CAUD</name>
<dbReference type="SUPFAM" id="SSF49899">
    <property type="entry name" value="Concanavalin A-like lectins/glucanases"/>
    <property type="match status" value="1"/>
</dbReference>
<gene>
    <name evidence="1" type="ORF">UFOVP227_23</name>
</gene>
<dbReference type="Pfam" id="PF13385">
    <property type="entry name" value="Laminin_G_3"/>
    <property type="match status" value="1"/>
</dbReference>
<organism evidence="1">
    <name type="scientific">uncultured Caudovirales phage</name>
    <dbReference type="NCBI Taxonomy" id="2100421"/>
    <lineage>
        <taxon>Viruses</taxon>
        <taxon>Duplodnaviria</taxon>
        <taxon>Heunggongvirae</taxon>
        <taxon>Uroviricota</taxon>
        <taxon>Caudoviricetes</taxon>
        <taxon>Peduoviridae</taxon>
        <taxon>Maltschvirus</taxon>
        <taxon>Maltschvirus maltsch</taxon>
    </lineage>
</organism>
<sequence>MAYPSLTVSIAFTDGPYVESPTWTPVSSYVRTASIRRGKSSDNDTFGTGTASVTLDNIARRFDPFNTAGPYYGNLIPRRQIKIEATAGATTYPVFRGFVSGWPVEYTDAGYDSTVTLDCYDLFGLLTDQLLPQDWSYKTITDAIYIGAYYRFNDPENTTTVTPALTADGYGNSYGGLMTQTAGTVPLTKYDSLAAGLSSQSTHIGRGNSYRSTPGAWVATAGNIGNMSTAFWWAPDTPSSLSYPVVANGKNGKLEFAVLASGALRVRFYGSATYYEATSTTTPLNGFAPHHLAGSWNGTTVRVYIDGQNVSGSTTSAALSSTITPYTVEVSTDILQELVVSTENGSAVWSDATVLGIYQAGTGSIPETTAARFSRYLATTSIPSGLYSATSAPEGTVADIDADTAITNGLQRLAASESGDIYVSKQGVLTQTYRSYAAAQAAGSTAAALTDNGGAGLTYGTALSIYADSDNSQNDITISFSSGGQIRGSNSTAISATGTKSGSYETDLSTNDQAKALLDYRLNIDATIVPQISPLEVSTNTSDAAWVTILGLELLSKLTLTRTPPTGSAFTTTLLVQSIEHEIKAKEWSTRLTGTARYNGWFVLDTSALDGPDLLLG</sequence>
<evidence type="ECO:0000313" key="1">
    <source>
        <dbReference type="EMBL" id="CAB5219047.1"/>
    </source>
</evidence>
<dbReference type="GO" id="GO:0030246">
    <property type="term" value="F:carbohydrate binding"/>
    <property type="evidence" value="ECO:0007669"/>
    <property type="project" value="UniProtKB-KW"/>
</dbReference>
<proteinExistence type="predicted"/>
<accession>A0A6J7WMS5</accession>